<dbReference type="InterPro" id="IPR006070">
    <property type="entry name" value="Sua5-like_dom"/>
</dbReference>
<evidence type="ECO:0000256" key="3">
    <source>
        <dbReference type="ARBA" id="ARBA00022598"/>
    </source>
</evidence>
<feature type="domain" description="Acylphosphatase-like" evidence="10">
    <location>
        <begin position="5"/>
        <end position="94"/>
    </location>
</feature>
<sequence length="782" mass="85494">MSIYAKQIEIHGQVQGVGFRPFVFNLANRLGIVGHVANGPEGVSIFAQGSSSQLTDLLESLQTAHEQPTMAKVHSLVATHAEAVRGLDTFEIVKSAEGEVDLAVTPDAAVCQDCLEELFDPNDRRYLYPFINCTNCGPRYSLIKSLPYDRANTTMAPFTLCSPCDQEYKHPENRRFHAQPTACASCGPSLKFRGVDGKTDPDPIGAALALMQQGKIVAIKGIGGFHLVCDAQNPEAVQRLRDRKQRPEKPFAVMGANLESLRSIAELSRAREERLKGHDAPICLCPKVEDALPDVVAPGLNWLGIMLPHTPIHYLLFHRAAQQPTGTAWLKEQQTLTLVMTSANLSGNPLITQDEEALKQLAHIADGFLLHNRAIETRCDDSVISMVSSQASIVRSGRGLAPTRVKLPDSLKGLGKSVLAVGAFFKNTICLTKGDSAYVSQYIGDLDNPECCRNLSETVAHLCSLLDIRPDLVVADLHPDFYSSRFAREYAQANQIPLMQVQHHHAHVAAVVCEHEIDGDLLGVALDGLGLGDDGQLWGGELLKVSGHRSERIAHFSKLKMPGGDRAAREPWRIASAALHELNIESEQVIHLKENEGYAVVQQLLEKNLNCPETSSAGRLFDAVAALLDIKQRSDYEAHAAMLLESAAWQYLKSNPWPQESPLLKTEGNELVIWPLLQRLTECEDKGYAAALFHRQLVDGLVSWVTQAGERYNLTTVALAGGCFLNQLLLSELQAVLAEQMQVLVAQKLPCNDGAISLGQAHIALQALAVENNDKNRDGLCV</sequence>
<dbReference type="RefSeq" id="WP_007022693.1">
    <property type="nucleotide sequence ID" value="NZ_CH724127.1"/>
</dbReference>
<feature type="domain" description="YrdC-like" evidence="11">
    <location>
        <begin position="201"/>
        <end position="399"/>
    </location>
</feature>
<feature type="active site" evidence="9">
    <location>
        <position position="38"/>
    </location>
</feature>
<dbReference type="EC" id="6.2.-.-" evidence="8"/>
<dbReference type="InterPro" id="IPR051060">
    <property type="entry name" value="Carbamoyltrans_HypF-like"/>
</dbReference>
<evidence type="ECO:0000256" key="8">
    <source>
        <dbReference type="PIRNR" id="PIRNR006256"/>
    </source>
</evidence>
<dbReference type="InterPro" id="IPR017945">
    <property type="entry name" value="DHBP_synth_RibB-like_a/b_dom"/>
</dbReference>
<evidence type="ECO:0000256" key="5">
    <source>
        <dbReference type="ARBA" id="ARBA00022771"/>
    </source>
</evidence>
<dbReference type="InterPro" id="IPR001792">
    <property type="entry name" value="Acylphosphatase-like_dom"/>
</dbReference>
<keyword evidence="9" id="KW-0378">Hydrolase</keyword>
<evidence type="ECO:0000256" key="7">
    <source>
        <dbReference type="ARBA" id="ARBA00048220"/>
    </source>
</evidence>
<dbReference type="PIRSF" id="PIRSF006256">
    <property type="entry name" value="CMPcnvr_hdrg_mat"/>
    <property type="match status" value="1"/>
</dbReference>
<evidence type="ECO:0000313" key="13">
    <source>
        <dbReference type="Proteomes" id="UP000002171"/>
    </source>
</evidence>
<dbReference type="Pfam" id="PF00708">
    <property type="entry name" value="Acylphosphatase"/>
    <property type="match status" value="1"/>
</dbReference>
<dbReference type="PANTHER" id="PTHR42959:SF1">
    <property type="entry name" value="CARBAMOYLTRANSFERASE HYPF"/>
    <property type="match status" value="1"/>
</dbReference>
<dbReference type="PROSITE" id="PS51160">
    <property type="entry name" value="ACYLPHOSPHATASE_3"/>
    <property type="match status" value="1"/>
</dbReference>
<dbReference type="EMBL" id="AAOW01000005">
    <property type="protein sequence ID" value="EAR61958.1"/>
    <property type="molecule type" value="Genomic_DNA"/>
</dbReference>
<dbReference type="InterPro" id="IPR055128">
    <property type="entry name" value="HypF_C_2"/>
</dbReference>
<gene>
    <name evidence="12" type="ORF">MED92_03383</name>
</gene>
<keyword evidence="4" id="KW-0479">Metal-binding</keyword>
<name>A0A7U8C5M9_NEPCE</name>
<dbReference type="OrthoDB" id="9808093at2"/>
<dbReference type="PROSITE" id="PS51163">
    <property type="entry name" value="YRDC"/>
    <property type="match status" value="1"/>
</dbReference>
<reference evidence="12 13" key="1">
    <citation type="submission" date="2006-02" db="EMBL/GenBank/DDBJ databases">
        <authorList>
            <person name="Pinhassi J."/>
            <person name="Pedros-Alio C."/>
            <person name="Ferriera S."/>
            <person name="Johnson J."/>
            <person name="Kravitz S."/>
            <person name="Halpern A."/>
            <person name="Remington K."/>
            <person name="Beeson K."/>
            <person name="Tran B."/>
            <person name="Rogers Y.-H."/>
            <person name="Friedman R."/>
            <person name="Venter J.C."/>
        </authorList>
    </citation>
    <scope>NUCLEOTIDE SEQUENCE [LARGE SCALE GENOMIC DNA]</scope>
    <source>
        <strain evidence="12 13">MED92</strain>
    </source>
</reference>
<keyword evidence="6" id="KW-0862">Zinc</keyword>
<protein>
    <recommendedName>
        <fullName evidence="8">Carbamoyltransferase HypF</fullName>
        <ecNumber evidence="8">6.2.-.-</ecNumber>
    </recommendedName>
</protein>
<accession>A0A7U8C5M9</accession>
<dbReference type="InterPro" id="IPR041440">
    <property type="entry name" value="HypF_C"/>
</dbReference>
<evidence type="ECO:0000256" key="1">
    <source>
        <dbReference type="ARBA" id="ARBA00004711"/>
    </source>
</evidence>
<dbReference type="GO" id="GO:0016874">
    <property type="term" value="F:ligase activity"/>
    <property type="evidence" value="ECO:0007669"/>
    <property type="project" value="UniProtKB-UniRule"/>
</dbReference>
<dbReference type="SUPFAM" id="SSF54975">
    <property type="entry name" value="Acylphosphatase/BLUF domain-like"/>
    <property type="match status" value="1"/>
</dbReference>
<evidence type="ECO:0000259" key="11">
    <source>
        <dbReference type="PROSITE" id="PS51163"/>
    </source>
</evidence>
<dbReference type="AlphaFoldDB" id="A0A7U8C5M9"/>
<keyword evidence="3" id="KW-0436">Ligase</keyword>
<comment type="caution">
    <text evidence="12">The sequence shown here is derived from an EMBL/GenBank/DDBJ whole genome shotgun (WGS) entry which is preliminary data.</text>
</comment>
<dbReference type="Proteomes" id="UP000002171">
    <property type="component" value="Unassembled WGS sequence"/>
</dbReference>
<dbReference type="GO" id="GO:0003725">
    <property type="term" value="F:double-stranded RNA binding"/>
    <property type="evidence" value="ECO:0007669"/>
    <property type="project" value="InterPro"/>
</dbReference>
<dbReference type="Gene3D" id="3.30.420.40">
    <property type="match status" value="1"/>
</dbReference>
<dbReference type="Gene3D" id="3.30.420.360">
    <property type="match status" value="1"/>
</dbReference>
<dbReference type="InterPro" id="IPR017968">
    <property type="entry name" value="Acylphosphatase_CS"/>
</dbReference>
<dbReference type="GO" id="GO:0003998">
    <property type="term" value="F:acylphosphatase activity"/>
    <property type="evidence" value="ECO:0007669"/>
    <property type="project" value="UniProtKB-EC"/>
</dbReference>
<evidence type="ECO:0000256" key="9">
    <source>
        <dbReference type="PROSITE-ProRule" id="PRU00520"/>
    </source>
</evidence>
<dbReference type="UniPathway" id="UPA00335"/>
<evidence type="ECO:0000313" key="12">
    <source>
        <dbReference type="EMBL" id="EAR61958.1"/>
    </source>
</evidence>
<comment type="function">
    <text evidence="8">Involved in the maturation of [NiFe] hydrogenases. Along with HypE, it catalyzes the synthesis of the CN ligands of the active site iron of [NiFe]-hydrogenases. HypF functions as a carbamoyl transferase using carbamoylphosphate as a substrate and transferring the carboxamido moiety in an ATP-dependent reaction to the thiolate of the C-terminal cysteine of HypE yielding a protein-S-carboxamide.</text>
</comment>
<dbReference type="PANTHER" id="PTHR42959">
    <property type="entry name" value="CARBAMOYLTRANSFERASE"/>
    <property type="match status" value="1"/>
</dbReference>
<evidence type="ECO:0000256" key="2">
    <source>
        <dbReference type="ARBA" id="ARBA00008097"/>
    </source>
</evidence>
<evidence type="ECO:0000259" key="10">
    <source>
        <dbReference type="PROSITE" id="PS51160"/>
    </source>
</evidence>
<comment type="catalytic activity">
    <reaction evidence="7 8">
        <text>C-terminal L-cysteinyl-[HypE protein] + carbamoyl phosphate + ATP + H2O = C-terminal S-carboxamide-L-cysteinyl-[HypE protein] + AMP + phosphate + diphosphate + H(+)</text>
        <dbReference type="Rhea" id="RHEA:55636"/>
        <dbReference type="Rhea" id="RHEA-COMP:14247"/>
        <dbReference type="Rhea" id="RHEA-COMP:14392"/>
        <dbReference type="ChEBI" id="CHEBI:15377"/>
        <dbReference type="ChEBI" id="CHEBI:15378"/>
        <dbReference type="ChEBI" id="CHEBI:30616"/>
        <dbReference type="ChEBI" id="CHEBI:33019"/>
        <dbReference type="ChEBI" id="CHEBI:43474"/>
        <dbReference type="ChEBI" id="CHEBI:58228"/>
        <dbReference type="ChEBI" id="CHEBI:76913"/>
        <dbReference type="ChEBI" id="CHEBI:139126"/>
        <dbReference type="ChEBI" id="CHEBI:456215"/>
    </reaction>
</comment>
<evidence type="ECO:0000256" key="6">
    <source>
        <dbReference type="ARBA" id="ARBA00022833"/>
    </source>
</evidence>
<dbReference type="Pfam" id="PF07503">
    <property type="entry name" value="zf-HYPF"/>
    <property type="match status" value="2"/>
</dbReference>
<dbReference type="PROSITE" id="PS00150">
    <property type="entry name" value="ACYLPHOSPHATASE_1"/>
    <property type="match status" value="1"/>
</dbReference>
<dbReference type="InterPro" id="IPR011125">
    <property type="entry name" value="Znf_HypF"/>
</dbReference>
<dbReference type="NCBIfam" id="TIGR00143">
    <property type="entry name" value="hypF"/>
    <property type="match status" value="1"/>
</dbReference>
<keyword evidence="5" id="KW-0863">Zinc-finger</keyword>
<feature type="active site" evidence="9">
    <location>
        <position position="20"/>
    </location>
</feature>
<dbReference type="InterPro" id="IPR036046">
    <property type="entry name" value="Acylphosphatase-like_dom_sf"/>
</dbReference>
<dbReference type="Gene3D" id="3.30.110.120">
    <property type="match status" value="1"/>
</dbReference>
<dbReference type="Gene3D" id="3.90.870.50">
    <property type="match status" value="1"/>
</dbReference>
<dbReference type="GO" id="GO:0016743">
    <property type="term" value="F:carboxyl- or carbamoyltransferase activity"/>
    <property type="evidence" value="ECO:0007669"/>
    <property type="project" value="UniProtKB-UniRule"/>
</dbReference>
<dbReference type="SUPFAM" id="SSF55821">
    <property type="entry name" value="YrdC/RibB"/>
    <property type="match status" value="1"/>
</dbReference>
<dbReference type="GO" id="GO:0008270">
    <property type="term" value="F:zinc ion binding"/>
    <property type="evidence" value="ECO:0007669"/>
    <property type="project" value="UniProtKB-KW"/>
</dbReference>
<dbReference type="Pfam" id="PF01300">
    <property type="entry name" value="Sua5_yciO_yrdC"/>
    <property type="match status" value="1"/>
</dbReference>
<dbReference type="GO" id="GO:0051604">
    <property type="term" value="P:protein maturation"/>
    <property type="evidence" value="ECO:0007669"/>
    <property type="project" value="TreeGrafter"/>
</dbReference>
<comment type="similarity">
    <text evidence="2 8">Belongs to the carbamoyltransferase HypF family.</text>
</comment>
<dbReference type="InterPro" id="IPR004421">
    <property type="entry name" value="Carbamoyltransferase_HypF"/>
</dbReference>
<evidence type="ECO:0000256" key="4">
    <source>
        <dbReference type="ARBA" id="ARBA00022723"/>
    </source>
</evidence>
<comment type="catalytic activity">
    <reaction evidence="9">
        <text>an acyl phosphate + H2O = a carboxylate + phosphate + H(+)</text>
        <dbReference type="Rhea" id="RHEA:14965"/>
        <dbReference type="ChEBI" id="CHEBI:15377"/>
        <dbReference type="ChEBI" id="CHEBI:15378"/>
        <dbReference type="ChEBI" id="CHEBI:29067"/>
        <dbReference type="ChEBI" id="CHEBI:43474"/>
        <dbReference type="ChEBI" id="CHEBI:59918"/>
        <dbReference type="EC" id="3.6.1.7"/>
    </reaction>
</comment>
<organism evidence="12 13">
    <name type="scientific">Neptuniibacter caesariensis</name>
    <dbReference type="NCBI Taxonomy" id="207954"/>
    <lineage>
        <taxon>Bacteria</taxon>
        <taxon>Pseudomonadati</taxon>
        <taxon>Pseudomonadota</taxon>
        <taxon>Gammaproteobacteria</taxon>
        <taxon>Oceanospirillales</taxon>
        <taxon>Oceanospirillaceae</taxon>
        <taxon>Neptuniibacter</taxon>
    </lineage>
</organism>
<dbReference type="Pfam" id="PF17788">
    <property type="entry name" value="HypF_C"/>
    <property type="match status" value="1"/>
</dbReference>
<proteinExistence type="inferred from homology"/>
<comment type="pathway">
    <text evidence="1 8">Protein modification; [NiFe] hydrogenase maturation.</text>
</comment>
<dbReference type="Pfam" id="PF22521">
    <property type="entry name" value="HypF_C_2"/>
    <property type="match status" value="1"/>
</dbReference>
<keyword evidence="13" id="KW-1185">Reference proteome</keyword>